<evidence type="ECO:0000256" key="4">
    <source>
        <dbReference type="ARBA" id="ARBA00022692"/>
    </source>
</evidence>
<dbReference type="CDD" id="cd06261">
    <property type="entry name" value="TM_PBP2"/>
    <property type="match status" value="1"/>
</dbReference>
<evidence type="ECO:0000256" key="7">
    <source>
        <dbReference type="RuleBase" id="RU363032"/>
    </source>
</evidence>
<feature type="transmembrane region" description="Helical" evidence="7">
    <location>
        <begin position="154"/>
        <end position="174"/>
    </location>
</feature>
<dbReference type="Proteomes" id="UP000639396">
    <property type="component" value="Unassembled WGS sequence"/>
</dbReference>
<name>A0A927C635_9BACL</name>
<protein>
    <submittedName>
        <fullName evidence="9">Carbohydrate ABC transporter permease</fullName>
    </submittedName>
</protein>
<dbReference type="AlphaFoldDB" id="A0A927C635"/>
<keyword evidence="6 7" id="KW-0472">Membrane</keyword>
<feature type="transmembrane region" description="Helical" evidence="7">
    <location>
        <begin position="88"/>
        <end position="109"/>
    </location>
</feature>
<reference evidence="9" key="1">
    <citation type="submission" date="2020-09" db="EMBL/GenBank/DDBJ databases">
        <title>A novel bacterium of genus Paenibacillus, isolated from South China Sea.</title>
        <authorList>
            <person name="Huang H."/>
            <person name="Mo K."/>
            <person name="Hu Y."/>
        </authorList>
    </citation>
    <scope>NUCLEOTIDE SEQUENCE</scope>
    <source>
        <strain evidence="9">IB182363</strain>
    </source>
</reference>
<keyword evidence="10" id="KW-1185">Reference proteome</keyword>
<evidence type="ECO:0000256" key="1">
    <source>
        <dbReference type="ARBA" id="ARBA00004651"/>
    </source>
</evidence>
<keyword evidence="2 7" id="KW-0813">Transport</keyword>
<keyword evidence="3" id="KW-1003">Cell membrane</keyword>
<feature type="transmembrane region" description="Helical" evidence="7">
    <location>
        <begin position="255"/>
        <end position="275"/>
    </location>
</feature>
<evidence type="ECO:0000259" key="8">
    <source>
        <dbReference type="PROSITE" id="PS50928"/>
    </source>
</evidence>
<dbReference type="SUPFAM" id="SSF161098">
    <property type="entry name" value="MetI-like"/>
    <property type="match status" value="1"/>
</dbReference>
<comment type="caution">
    <text evidence="9">The sequence shown here is derived from an EMBL/GenBank/DDBJ whole genome shotgun (WGS) entry which is preliminary data.</text>
</comment>
<dbReference type="RefSeq" id="WP_190925614.1">
    <property type="nucleotide sequence ID" value="NZ_JACXJA010000006.1"/>
</dbReference>
<dbReference type="PANTHER" id="PTHR43744">
    <property type="entry name" value="ABC TRANSPORTER PERMEASE PROTEIN MG189-RELATED-RELATED"/>
    <property type="match status" value="1"/>
</dbReference>
<gene>
    <name evidence="9" type="ORF">IDH45_05885</name>
</gene>
<proteinExistence type="inferred from homology"/>
<dbReference type="GO" id="GO:0005886">
    <property type="term" value="C:plasma membrane"/>
    <property type="evidence" value="ECO:0007669"/>
    <property type="project" value="UniProtKB-SubCell"/>
</dbReference>
<sequence>MSSRAALIKGGRFDWSGMILYSVMTVFALLMVMPLVYLITTAFKPLSELFLFPPRFFVMNPTMRNFFDLFAATEASVVPFSRYVFNSLFVAIAIVAAGVFISAMAAYPLSKHKTMPFREPLFKLIVLALMFAPQVTQIPQYIIMSRSGTMDTYFALILPGLAAPMGLFLMKQYLDSVPDALLEAARMDGAGEWRTFIYVVMPMLMPAVATMTLLTFIGAWNNAGPAMLYTTTDQMKTLPYAIGTISGGAGSVARVGALAAASLLMIIPTLVMFIVTQRRVMETMAHSGIKA</sequence>
<comment type="similarity">
    <text evidence="7">Belongs to the binding-protein-dependent transport system permease family.</text>
</comment>
<comment type="subcellular location">
    <subcellularLocation>
        <location evidence="1 7">Cell membrane</location>
        <topology evidence="1 7">Multi-pass membrane protein</topology>
    </subcellularLocation>
</comment>
<evidence type="ECO:0000313" key="9">
    <source>
        <dbReference type="EMBL" id="MBD2861519.1"/>
    </source>
</evidence>
<evidence type="ECO:0000256" key="3">
    <source>
        <dbReference type="ARBA" id="ARBA00022475"/>
    </source>
</evidence>
<dbReference type="InterPro" id="IPR000515">
    <property type="entry name" value="MetI-like"/>
</dbReference>
<feature type="domain" description="ABC transmembrane type-1" evidence="8">
    <location>
        <begin position="84"/>
        <end position="276"/>
    </location>
</feature>
<evidence type="ECO:0000256" key="2">
    <source>
        <dbReference type="ARBA" id="ARBA00022448"/>
    </source>
</evidence>
<evidence type="ECO:0000313" key="10">
    <source>
        <dbReference type="Proteomes" id="UP000639396"/>
    </source>
</evidence>
<dbReference type="EMBL" id="JACXJA010000006">
    <property type="protein sequence ID" value="MBD2861519.1"/>
    <property type="molecule type" value="Genomic_DNA"/>
</dbReference>
<dbReference type="PROSITE" id="PS50928">
    <property type="entry name" value="ABC_TM1"/>
    <property type="match status" value="1"/>
</dbReference>
<accession>A0A927C635</accession>
<keyword evidence="5 7" id="KW-1133">Transmembrane helix</keyword>
<evidence type="ECO:0000256" key="6">
    <source>
        <dbReference type="ARBA" id="ARBA00023136"/>
    </source>
</evidence>
<feature type="transmembrane region" description="Helical" evidence="7">
    <location>
        <begin position="121"/>
        <end position="142"/>
    </location>
</feature>
<dbReference type="GO" id="GO:0055085">
    <property type="term" value="P:transmembrane transport"/>
    <property type="evidence" value="ECO:0007669"/>
    <property type="project" value="InterPro"/>
</dbReference>
<feature type="transmembrane region" description="Helical" evidence="7">
    <location>
        <begin position="20"/>
        <end position="43"/>
    </location>
</feature>
<keyword evidence="4 7" id="KW-0812">Transmembrane</keyword>
<feature type="transmembrane region" description="Helical" evidence="7">
    <location>
        <begin position="195"/>
        <end position="220"/>
    </location>
</feature>
<dbReference type="Gene3D" id="1.10.3720.10">
    <property type="entry name" value="MetI-like"/>
    <property type="match status" value="1"/>
</dbReference>
<evidence type="ECO:0000256" key="5">
    <source>
        <dbReference type="ARBA" id="ARBA00022989"/>
    </source>
</evidence>
<organism evidence="9 10">
    <name type="scientific">Paenibacillus oceani</name>
    <dbReference type="NCBI Taxonomy" id="2772510"/>
    <lineage>
        <taxon>Bacteria</taxon>
        <taxon>Bacillati</taxon>
        <taxon>Bacillota</taxon>
        <taxon>Bacilli</taxon>
        <taxon>Bacillales</taxon>
        <taxon>Paenibacillaceae</taxon>
        <taxon>Paenibacillus</taxon>
    </lineage>
</organism>
<dbReference type="PANTHER" id="PTHR43744:SF1">
    <property type="entry name" value="BINDING-PROTEIN-DEPENDENT TRANSPORT SYSTEMS INNER MEMBRANE COMPONENT"/>
    <property type="match status" value="1"/>
</dbReference>
<dbReference type="Pfam" id="PF00528">
    <property type="entry name" value="BPD_transp_1"/>
    <property type="match status" value="1"/>
</dbReference>
<dbReference type="InterPro" id="IPR035906">
    <property type="entry name" value="MetI-like_sf"/>
</dbReference>